<evidence type="ECO:0000256" key="1">
    <source>
        <dbReference type="SAM" id="MobiDB-lite"/>
    </source>
</evidence>
<feature type="region of interest" description="Disordered" evidence="1">
    <location>
        <begin position="1"/>
        <end position="77"/>
    </location>
</feature>
<dbReference type="EMBL" id="JNFF01000017">
    <property type="protein sequence ID" value="KEQ31418.1"/>
    <property type="molecule type" value="Genomic_DNA"/>
</dbReference>
<dbReference type="OrthoDB" id="770101at2"/>
<proteinExistence type="predicted"/>
<feature type="compositionally biased region" description="Basic and acidic residues" evidence="1">
    <location>
        <begin position="1"/>
        <end position="25"/>
    </location>
</feature>
<evidence type="ECO:0000313" key="3">
    <source>
        <dbReference type="Proteomes" id="UP000028007"/>
    </source>
</evidence>
<dbReference type="eggNOG" id="ENOG502ZCRJ">
    <property type="taxonomic scope" value="Bacteria"/>
</dbReference>
<name>A0A081PL45_9SPHI</name>
<accession>A0A081PL45</accession>
<feature type="compositionally biased region" description="Polar residues" evidence="1">
    <location>
        <begin position="35"/>
        <end position="47"/>
    </location>
</feature>
<feature type="compositionally biased region" description="Polar residues" evidence="1">
    <location>
        <begin position="68"/>
        <end position="77"/>
    </location>
</feature>
<comment type="caution">
    <text evidence="2">The sequence shown here is derived from an EMBL/GenBank/DDBJ whole genome shotgun (WGS) entry which is preliminary data.</text>
</comment>
<dbReference type="Proteomes" id="UP000028007">
    <property type="component" value="Unassembled WGS sequence"/>
</dbReference>
<gene>
    <name evidence="2" type="ORF">N180_07995</name>
</gene>
<protein>
    <submittedName>
        <fullName evidence="2">Uncharacterized protein</fullName>
    </submittedName>
</protein>
<keyword evidence="3" id="KW-1185">Reference proteome</keyword>
<dbReference type="RefSeq" id="WP_037438205.1">
    <property type="nucleotide sequence ID" value="NZ_JNFF01000017.1"/>
</dbReference>
<reference evidence="2 3" key="1">
    <citation type="journal article" date="1992" name="Int. J. Syst. Bacteriol.">
        <title>Sphingobacterium antarcticus sp. nov. a Psychrotrophic Bacterium from the Soils of Schirmacher Oasis, Antarctica.</title>
        <authorList>
            <person name="Shivaji S."/>
            <person name="Ray M.K."/>
            <person name="Rao N.S."/>
            <person name="Saiserr L."/>
            <person name="Jagannadham M.V."/>
            <person name="Kumar G.S."/>
            <person name="Reddy G."/>
            <person name="Bhargava P.M."/>
        </authorList>
    </citation>
    <scope>NUCLEOTIDE SEQUENCE [LARGE SCALE GENOMIC DNA]</scope>
    <source>
        <strain evidence="2 3">4BY</strain>
    </source>
</reference>
<sequence length="77" mass="8474">MRTPDKNAEQKHVRKNMLENGHDESTNLGLDADDSSSGNELLKNLNSDNDRISGNPDGEDDRHDTSEIPGSSPLQDK</sequence>
<organism evidence="2 3">
    <name type="scientific">Pedobacter antarcticus 4BY</name>
    <dbReference type="NCBI Taxonomy" id="1358423"/>
    <lineage>
        <taxon>Bacteria</taxon>
        <taxon>Pseudomonadati</taxon>
        <taxon>Bacteroidota</taxon>
        <taxon>Sphingobacteriia</taxon>
        <taxon>Sphingobacteriales</taxon>
        <taxon>Sphingobacteriaceae</taxon>
        <taxon>Pedobacter</taxon>
    </lineage>
</organism>
<dbReference type="AlphaFoldDB" id="A0A081PL45"/>
<evidence type="ECO:0000313" key="2">
    <source>
        <dbReference type="EMBL" id="KEQ31418.1"/>
    </source>
</evidence>